<dbReference type="Pfam" id="PF08338">
    <property type="entry name" value="DUF1731"/>
    <property type="match status" value="1"/>
</dbReference>
<evidence type="ECO:0000313" key="4">
    <source>
        <dbReference type="EMBL" id="ACQ80117.1"/>
    </source>
</evidence>
<evidence type="ECO:0008006" key="6">
    <source>
        <dbReference type="Google" id="ProtNLM"/>
    </source>
</evidence>
<gene>
    <name evidence="4" type="ordered locus">Bcav_1861</name>
</gene>
<dbReference type="AlphaFoldDB" id="C5C4Y9"/>
<proteinExistence type="inferred from homology"/>
<dbReference type="RefSeq" id="WP_015882357.1">
    <property type="nucleotide sequence ID" value="NC_012669.1"/>
</dbReference>
<dbReference type="NCBIfam" id="TIGR01777">
    <property type="entry name" value="yfcH"/>
    <property type="match status" value="1"/>
</dbReference>
<dbReference type="Pfam" id="PF01370">
    <property type="entry name" value="Epimerase"/>
    <property type="match status" value="1"/>
</dbReference>
<protein>
    <recommendedName>
        <fullName evidence="6">NAD-dependent epimerase/dehydratase</fullName>
    </recommendedName>
</protein>
<comment type="similarity">
    <text evidence="1">Belongs to the NAD(P)-dependent epimerase/dehydratase family. SDR39U1 subfamily.</text>
</comment>
<dbReference type="PANTHER" id="PTHR11092:SF0">
    <property type="entry name" value="EPIMERASE FAMILY PROTEIN SDR39U1"/>
    <property type="match status" value="1"/>
</dbReference>
<keyword evidence="5" id="KW-1185">Reference proteome</keyword>
<accession>C5C4Y9</accession>
<dbReference type="SUPFAM" id="SSF51735">
    <property type="entry name" value="NAD(P)-binding Rossmann-fold domains"/>
    <property type="match status" value="1"/>
</dbReference>
<organism evidence="4 5">
    <name type="scientific">Beutenbergia cavernae (strain ATCC BAA-8 / DSM 12333 / CCUG 43141 / JCM 11478 / NBRC 16432 / NCIMB 13614 / HKI 0122)</name>
    <dbReference type="NCBI Taxonomy" id="471853"/>
    <lineage>
        <taxon>Bacteria</taxon>
        <taxon>Bacillati</taxon>
        <taxon>Actinomycetota</taxon>
        <taxon>Actinomycetes</taxon>
        <taxon>Micrococcales</taxon>
        <taxon>Beutenbergiaceae</taxon>
        <taxon>Beutenbergia</taxon>
    </lineage>
</organism>
<dbReference type="Proteomes" id="UP000007962">
    <property type="component" value="Chromosome"/>
</dbReference>
<dbReference type="InterPro" id="IPR013549">
    <property type="entry name" value="DUF1731"/>
</dbReference>
<evidence type="ECO:0000259" key="3">
    <source>
        <dbReference type="Pfam" id="PF08338"/>
    </source>
</evidence>
<evidence type="ECO:0000313" key="5">
    <source>
        <dbReference type="Proteomes" id="UP000007962"/>
    </source>
</evidence>
<evidence type="ECO:0000259" key="2">
    <source>
        <dbReference type="Pfam" id="PF01370"/>
    </source>
</evidence>
<sequence length="300" mass="31216">MPDVLLAGASGLLGPPLGAELRRRGFGVRRLVRRTPAAPDEVRWDPSSGEVPREALGELDDLAAVVVLSGAGVGEHRWTPEFRRTIVASRVDPVGAAAHSLVVAGAQHVRLVAASAVGYYGDGGEQVLTESSPSGSTFLAGVCRAWESAADDARAAGIAVAHLRTGVVLARRGGALGRLMPLVRLGLGGPLGNGRQWWPWISALDAVRAIAHLATTSDLVGPVNVTAPNPRRNAEVVAALARGVHRPAVLGVPAPALRLGLGAFADELLASQRVIPAALESSGFAFAHRHLDDAVEWLVR</sequence>
<dbReference type="EMBL" id="CP001618">
    <property type="protein sequence ID" value="ACQ80117.1"/>
    <property type="molecule type" value="Genomic_DNA"/>
</dbReference>
<dbReference type="KEGG" id="bcv:Bcav_1861"/>
<feature type="domain" description="NAD-dependent epimerase/dehydratase" evidence="2">
    <location>
        <begin position="4"/>
        <end position="218"/>
    </location>
</feature>
<dbReference type="PANTHER" id="PTHR11092">
    <property type="entry name" value="SUGAR NUCLEOTIDE EPIMERASE RELATED"/>
    <property type="match status" value="1"/>
</dbReference>
<dbReference type="HOGENOM" id="CLU_047373_0_2_11"/>
<dbReference type="Gene3D" id="3.40.50.720">
    <property type="entry name" value="NAD(P)-binding Rossmann-like Domain"/>
    <property type="match status" value="1"/>
</dbReference>
<dbReference type="InterPro" id="IPR001509">
    <property type="entry name" value="Epimerase_deHydtase"/>
</dbReference>
<name>C5C4Y9_BEUC1</name>
<evidence type="ECO:0000256" key="1">
    <source>
        <dbReference type="ARBA" id="ARBA00009353"/>
    </source>
</evidence>
<dbReference type="InterPro" id="IPR010099">
    <property type="entry name" value="SDR39U1"/>
</dbReference>
<dbReference type="STRING" id="471853.Bcav_1861"/>
<dbReference type="eggNOG" id="COG1090">
    <property type="taxonomic scope" value="Bacteria"/>
</dbReference>
<dbReference type="InterPro" id="IPR036291">
    <property type="entry name" value="NAD(P)-bd_dom_sf"/>
</dbReference>
<dbReference type="OrthoDB" id="9801773at2"/>
<feature type="domain" description="DUF1731" evidence="3">
    <location>
        <begin position="252"/>
        <end position="298"/>
    </location>
</feature>
<reference evidence="4 5" key="1">
    <citation type="journal article" date="2009" name="Stand. Genomic Sci.">
        <title>Complete genome sequence of Beutenbergia cavernae type strain (HKI 0122).</title>
        <authorList>
            <person name="Land M."/>
            <person name="Pukall R."/>
            <person name="Abt B."/>
            <person name="Goker M."/>
            <person name="Rohde M."/>
            <person name="Glavina Del Rio T."/>
            <person name="Tice H."/>
            <person name="Copeland A."/>
            <person name="Cheng J.F."/>
            <person name="Lucas S."/>
            <person name="Chen F."/>
            <person name="Nolan M."/>
            <person name="Bruce D."/>
            <person name="Goodwin L."/>
            <person name="Pitluck S."/>
            <person name="Ivanova N."/>
            <person name="Mavromatis K."/>
            <person name="Ovchinnikova G."/>
            <person name="Pati A."/>
            <person name="Chen A."/>
            <person name="Palaniappan K."/>
            <person name="Hauser L."/>
            <person name="Chang Y.J."/>
            <person name="Jefferies C.C."/>
            <person name="Saunders E."/>
            <person name="Brettin T."/>
            <person name="Detter J.C."/>
            <person name="Han C."/>
            <person name="Chain P."/>
            <person name="Bristow J."/>
            <person name="Eisen J.A."/>
            <person name="Markowitz V."/>
            <person name="Hugenholtz P."/>
            <person name="Kyrpides N.C."/>
            <person name="Klenk H.P."/>
            <person name="Lapidus A."/>
        </authorList>
    </citation>
    <scope>NUCLEOTIDE SEQUENCE [LARGE SCALE GENOMIC DNA]</scope>
    <source>
        <strain evidence="5">ATCC BAA-8 / DSM 12333 / NBRC 16432</strain>
    </source>
</reference>